<dbReference type="Gene3D" id="3.30.420.40">
    <property type="match status" value="2"/>
</dbReference>
<dbReference type="PIRSF" id="PIRSF000722">
    <property type="entry name" value="Acetate_prop_kin"/>
    <property type="match status" value="1"/>
</dbReference>
<dbReference type="EMBL" id="AYZB01000001">
    <property type="protein sequence ID" value="KRM24553.1"/>
    <property type="molecule type" value="Genomic_DNA"/>
</dbReference>
<name>A0AA89I2V6_9LACO</name>
<keyword evidence="6" id="KW-0963">Cytoplasm</keyword>
<feature type="binding site" evidence="6">
    <location>
        <position position="20"/>
    </location>
    <ligand>
        <name>Mg(2+)</name>
        <dbReference type="ChEBI" id="CHEBI:18420"/>
    </ligand>
</feature>
<dbReference type="CDD" id="cd24010">
    <property type="entry name" value="ASKHA_NBD_AcK_PK"/>
    <property type="match status" value="1"/>
</dbReference>
<comment type="similarity">
    <text evidence="1 6 7">Belongs to the acetokinase family.</text>
</comment>
<feature type="binding site" evidence="6">
    <location>
        <begin position="341"/>
        <end position="345"/>
    </location>
    <ligand>
        <name>ATP</name>
        <dbReference type="ChEBI" id="CHEBI:30616"/>
    </ligand>
</feature>
<comment type="pathway">
    <text evidence="6">Metabolic intermediate biosynthesis; acetyl-CoA biosynthesis; acetyl-CoA from acetate: step 1/2.</text>
</comment>
<dbReference type="PANTHER" id="PTHR21060:SF15">
    <property type="entry name" value="ACETATE KINASE-RELATED"/>
    <property type="match status" value="1"/>
</dbReference>
<comment type="subcellular location">
    <subcellularLocation>
        <location evidence="6">Cytoplasm</location>
    </subcellularLocation>
</comment>
<dbReference type="SUPFAM" id="SSF53067">
    <property type="entry name" value="Actin-like ATPase domain"/>
    <property type="match status" value="2"/>
</dbReference>
<reference evidence="8 9" key="1">
    <citation type="journal article" date="2015" name="Genome Announc.">
        <title>Expanding the biotechnology potential of lactobacilli through comparative genomics of 213 strains and associated genera.</title>
        <authorList>
            <person name="Sun Z."/>
            <person name="Harris H.M."/>
            <person name="McCann A."/>
            <person name="Guo C."/>
            <person name="Argimon S."/>
            <person name="Zhang W."/>
            <person name="Yang X."/>
            <person name="Jeffery I.B."/>
            <person name="Cooney J.C."/>
            <person name="Kagawa T.F."/>
            <person name="Liu W."/>
            <person name="Song Y."/>
            <person name="Salvetti E."/>
            <person name="Wrobel A."/>
            <person name="Rasinkangas P."/>
            <person name="Parkhill J."/>
            <person name="Rea M.C."/>
            <person name="O'Sullivan O."/>
            <person name="Ritari J."/>
            <person name="Douillard F.P."/>
            <person name="Paul Ross R."/>
            <person name="Yang R."/>
            <person name="Briner A.E."/>
            <person name="Felis G.E."/>
            <person name="de Vos W.M."/>
            <person name="Barrangou R."/>
            <person name="Klaenhammer T.R."/>
            <person name="Caufield P.W."/>
            <person name="Cui Y."/>
            <person name="Zhang H."/>
            <person name="O'Toole P.W."/>
        </authorList>
    </citation>
    <scope>NUCLEOTIDE SEQUENCE [LARGE SCALE GENOMIC DNA]</scope>
    <source>
        <strain evidence="8 9">DSM 20719</strain>
    </source>
</reference>
<organism evidence="8 9">
    <name type="scientific">Latilactobacillus graminis DSM 20719</name>
    <dbReference type="NCBI Taxonomy" id="1423752"/>
    <lineage>
        <taxon>Bacteria</taxon>
        <taxon>Bacillati</taxon>
        <taxon>Bacillota</taxon>
        <taxon>Bacilli</taxon>
        <taxon>Lactobacillales</taxon>
        <taxon>Lactobacillaceae</taxon>
        <taxon>Latilactobacillus</taxon>
    </lineage>
</organism>
<feature type="site" description="Transition state stabilizer" evidence="6">
    <location>
        <position position="191"/>
    </location>
</feature>
<evidence type="ECO:0000256" key="2">
    <source>
        <dbReference type="ARBA" id="ARBA00022679"/>
    </source>
</evidence>
<feature type="binding site" evidence="6">
    <location>
        <position position="27"/>
    </location>
    <ligand>
        <name>ATP</name>
        <dbReference type="ChEBI" id="CHEBI:30616"/>
    </ligand>
</feature>
<dbReference type="GO" id="GO:0006083">
    <property type="term" value="P:acetate metabolic process"/>
    <property type="evidence" value="ECO:0007669"/>
    <property type="project" value="TreeGrafter"/>
</dbReference>
<keyword evidence="6" id="KW-0479">Metal-binding</keyword>
<gene>
    <name evidence="6" type="primary">ackA</name>
    <name evidence="8" type="ORF">FC90_GL000259</name>
</gene>
<feature type="active site" description="Proton donor/acceptor" evidence="6">
    <location>
        <position position="159"/>
    </location>
</feature>
<evidence type="ECO:0000256" key="3">
    <source>
        <dbReference type="ARBA" id="ARBA00022741"/>
    </source>
</evidence>
<evidence type="ECO:0000256" key="1">
    <source>
        <dbReference type="ARBA" id="ARBA00008748"/>
    </source>
</evidence>
<comment type="cofactor">
    <cofactor evidence="6">
        <name>Mg(2+)</name>
        <dbReference type="ChEBI" id="CHEBI:18420"/>
    </cofactor>
    <cofactor evidence="6">
        <name>Mn(2+)</name>
        <dbReference type="ChEBI" id="CHEBI:29035"/>
    </cofactor>
    <text evidence="6">Mg(2+). Can also accept Mn(2+).</text>
</comment>
<evidence type="ECO:0000256" key="7">
    <source>
        <dbReference type="RuleBase" id="RU003835"/>
    </source>
</evidence>
<dbReference type="PANTHER" id="PTHR21060">
    <property type="entry name" value="ACETATE KINASE"/>
    <property type="match status" value="1"/>
</dbReference>
<dbReference type="NCBIfam" id="TIGR00016">
    <property type="entry name" value="ackA"/>
    <property type="match status" value="1"/>
</dbReference>
<evidence type="ECO:0000313" key="9">
    <source>
        <dbReference type="Proteomes" id="UP000050823"/>
    </source>
</evidence>
<dbReference type="GO" id="GO:0000287">
    <property type="term" value="F:magnesium ion binding"/>
    <property type="evidence" value="ECO:0007669"/>
    <property type="project" value="UniProtKB-UniRule"/>
</dbReference>
<feature type="binding site" evidence="6">
    <location>
        <begin position="219"/>
        <end position="223"/>
    </location>
    <ligand>
        <name>ATP</name>
        <dbReference type="ChEBI" id="CHEBI:30616"/>
    </ligand>
</feature>
<sequence length="406" mass="44170">MIKKINRKRCSFLNNILVVNAGSSSLKWQLFQQSDLTLLASGLMERMNTPEASFTFKYQGQKKQITIANLSYEDGVLRLLKQLEDNGIINSPADIIAVGHRVVAGATTFEKPTIIDHTNLDTLKQLDKYAPLHNPVQVDCIETLMRILPTSVPQVAVFDSQFYLDMPDATSFYGLPYAYSRDYQIRKYGEHGISHSYILQATAAFLNQPVTDLKLITLHLGGGSSITASQNGKPVDTSMGFTPLEGVPMGTRAGSLDAAIVPFLMNELDKSADEVITLLNTQSGILGVSGISADMRDIQAARHTNPRAKLAYDIFITAAVKFIASYHVELDGANVITFTAGIGENDARLRADICAKLAVLGVQIDPELNENGTGARQISTPNSAIKVLMIPTNEELAIANQVLATI</sequence>
<feature type="binding site" evidence="6">
    <location>
        <begin position="294"/>
        <end position="296"/>
    </location>
    <ligand>
        <name>ATP</name>
        <dbReference type="ChEBI" id="CHEBI:30616"/>
    </ligand>
</feature>
<dbReference type="InterPro" id="IPR043129">
    <property type="entry name" value="ATPase_NBD"/>
</dbReference>
<evidence type="ECO:0000313" key="8">
    <source>
        <dbReference type="EMBL" id="KRM24553.1"/>
    </source>
</evidence>
<comment type="function">
    <text evidence="6">Catalyzes the formation of acetyl phosphate from acetate and ATP. Can also catalyze the reverse reaction.</text>
</comment>
<dbReference type="PROSITE" id="PS01076">
    <property type="entry name" value="ACETATE_KINASE_2"/>
    <property type="match status" value="1"/>
</dbReference>
<keyword evidence="4 6" id="KW-0418">Kinase</keyword>
<dbReference type="GO" id="GO:0005737">
    <property type="term" value="C:cytoplasm"/>
    <property type="evidence" value="ECO:0007669"/>
    <property type="project" value="UniProtKB-SubCell"/>
</dbReference>
<keyword evidence="6" id="KW-0460">Magnesium</keyword>
<keyword evidence="5 6" id="KW-0067">ATP-binding</keyword>
<dbReference type="Proteomes" id="UP000050823">
    <property type="component" value="Unassembled WGS sequence"/>
</dbReference>
<feature type="binding site" evidence="6">
    <location>
        <position position="101"/>
    </location>
    <ligand>
        <name>substrate</name>
    </ligand>
</feature>
<keyword evidence="2 6" id="KW-0808">Transferase</keyword>
<evidence type="ECO:0000256" key="6">
    <source>
        <dbReference type="HAMAP-Rule" id="MF_00020"/>
    </source>
</evidence>
<evidence type="ECO:0000256" key="5">
    <source>
        <dbReference type="ARBA" id="ARBA00022840"/>
    </source>
</evidence>
<dbReference type="PRINTS" id="PR00471">
    <property type="entry name" value="ACETATEKNASE"/>
</dbReference>
<dbReference type="GO" id="GO:0005524">
    <property type="term" value="F:ATP binding"/>
    <property type="evidence" value="ECO:0007669"/>
    <property type="project" value="UniProtKB-KW"/>
</dbReference>
<comment type="subunit">
    <text evidence="6">Homodimer.</text>
</comment>
<dbReference type="AlphaFoldDB" id="A0AA89I2V6"/>
<proteinExistence type="inferred from homology"/>
<accession>A0AA89I2V6</accession>
<feature type="site" description="Transition state stabilizer" evidence="6">
    <location>
        <position position="252"/>
    </location>
</feature>
<dbReference type="GO" id="GO:0006085">
    <property type="term" value="P:acetyl-CoA biosynthetic process"/>
    <property type="evidence" value="ECO:0007669"/>
    <property type="project" value="UniProtKB-UniRule"/>
</dbReference>
<dbReference type="InterPro" id="IPR023865">
    <property type="entry name" value="Aliphatic_acid_kinase_CS"/>
</dbReference>
<dbReference type="Pfam" id="PF00871">
    <property type="entry name" value="Acetate_kinase"/>
    <property type="match status" value="1"/>
</dbReference>
<dbReference type="EC" id="2.7.2.1" evidence="6"/>
<comment type="caution">
    <text evidence="8">The sequence shown here is derived from an EMBL/GenBank/DDBJ whole genome shotgun (WGS) entry which is preliminary data.</text>
</comment>
<dbReference type="GO" id="GO:0008776">
    <property type="term" value="F:acetate kinase activity"/>
    <property type="evidence" value="ECO:0007669"/>
    <property type="project" value="UniProtKB-UniRule"/>
</dbReference>
<keyword evidence="3 6" id="KW-0547">Nucleotide-binding</keyword>
<protein>
    <recommendedName>
        <fullName evidence="6">Acetate kinase</fullName>
        <ecNumber evidence="6">2.7.2.1</ecNumber>
    </recommendedName>
    <alternativeName>
        <fullName evidence="6">Acetokinase</fullName>
    </alternativeName>
</protein>
<dbReference type="PROSITE" id="PS01075">
    <property type="entry name" value="ACETATE_KINASE_1"/>
    <property type="match status" value="1"/>
</dbReference>
<feature type="binding site" evidence="6">
    <location>
        <position position="394"/>
    </location>
    <ligand>
        <name>Mg(2+)</name>
        <dbReference type="ChEBI" id="CHEBI:18420"/>
    </ligand>
</feature>
<comment type="catalytic activity">
    <reaction evidence="6">
        <text>acetate + ATP = acetyl phosphate + ADP</text>
        <dbReference type="Rhea" id="RHEA:11352"/>
        <dbReference type="ChEBI" id="CHEBI:22191"/>
        <dbReference type="ChEBI" id="CHEBI:30089"/>
        <dbReference type="ChEBI" id="CHEBI:30616"/>
        <dbReference type="ChEBI" id="CHEBI:456216"/>
        <dbReference type="EC" id="2.7.2.1"/>
    </reaction>
</comment>
<dbReference type="InterPro" id="IPR004372">
    <property type="entry name" value="Ac/propionate_kinase"/>
</dbReference>
<dbReference type="HAMAP" id="MF_00020">
    <property type="entry name" value="Acetate_kinase"/>
    <property type="match status" value="1"/>
</dbReference>
<dbReference type="InterPro" id="IPR000890">
    <property type="entry name" value="Aliphatic_acid_kin_short-chain"/>
</dbReference>
<evidence type="ECO:0000256" key="4">
    <source>
        <dbReference type="ARBA" id="ARBA00022777"/>
    </source>
</evidence>